<reference evidence="6" key="1">
    <citation type="submission" date="2017-09" db="EMBL/GenBank/DDBJ databases">
        <title>Depth-based differentiation of microbial function through sediment-hosted aquifers and enrichment of novel symbionts in the deep terrestrial subsurface.</title>
        <authorList>
            <person name="Probst A.J."/>
            <person name="Ladd B."/>
            <person name="Jarett J.K."/>
            <person name="Geller-Mcgrath D.E."/>
            <person name="Sieber C.M.K."/>
            <person name="Emerson J.B."/>
            <person name="Anantharaman K."/>
            <person name="Thomas B.C."/>
            <person name="Malmstrom R."/>
            <person name="Stieglmeier M."/>
            <person name="Klingl A."/>
            <person name="Woyke T."/>
            <person name="Ryan C.M."/>
            <person name="Banfield J.F."/>
        </authorList>
    </citation>
    <scope>NUCLEOTIDE SEQUENCE [LARGE SCALE GENOMIC DNA]</scope>
</reference>
<dbReference type="InterPro" id="IPR029063">
    <property type="entry name" value="SAM-dependent_MTases_sf"/>
</dbReference>
<gene>
    <name evidence="5" type="ORF">COY14_00355</name>
</gene>
<dbReference type="SUPFAM" id="SSF53335">
    <property type="entry name" value="S-adenosyl-L-methionine-dependent methyltransferases"/>
    <property type="match status" value="1"/>
</dbReference>
<dbReference type="InterPro" id="IPR026170">
    <property type="entry name" value="FAM173A/B"/>
</dbReference>
<evidence type="ECO:0000256" key="4">
    <source>
        <dbReference type="SAM" id="Phobius"/>
    </source>
</evidence>
<evidence type="ECO:0000256" key="1">
    <source>
        <dbReference type="ARBA" id="ARBA00022603"/>
    </source>
</evidence>
<evidence type="ECO:0000256" key="3">
    <source>
        <dbReference type="ARBA" id="ARBA00022691"/>
    </source>
</evidence>
<dbReference type="GO" id="GO:0016279">
    <property type="term" value="F:protein-lysine N-methyltransferase activity"/>
    <property type="evidence" value="ECO:0007669"/>
    <property type="project" value="InterPro"/>
</dbReference>
<keyword evidence="4" id="KW-0812">Transmembrane</keyword>
<keyword evidence="3" id="KW-0949">S-adenosyl-L-methionine</keyword>
<dbReference type="EMBL" id="PFOD01000010">
    <property type="protein sequence ID" value="PIZ66425.1"/>
    <property type="molecule type" value="Genomic_DNA"/>
</dbReference>
<keyword evidence="4" id="KW-1133">Transmembrane helix</keyword>
<dbReference type="GO" id="GO:0032259">
    <property type="term" value="P:methylation"/>
    <property type="evidence" value="ECO:0007669"/>
    <property type="project" value="UniProtKB-KW"/>
</dbReference>
<evidence type="ECO:0008006" key="7">
    <source>
        <dbReference type="Google" id="ProtNLM"/>
    </source>
</evidence>
<evidence type="ECO:0000256" key="2">
    <source>
        <dbReference type="ARBA" id="ARBA00022679"/>
    </source>
</evidence>
<dbReference type="AlphaFoldDB" id="A0A2M7U5Y9"/>
<name>A0A2M7U5Y9_9BACT</name>
<comment type="caution">
    <text evidence="5">The sequence shown here is derived from an EMBL/GenBank/DDBJ whole genome shotgun (WGS) entry which is preliminary data.</text>
</comment>
<dbReference type="Gene3D" id="3.40.50.150">
    <property type="entry name" value="Vaccinia Virus protein VP39"/>
    <property type="match status" value="1"/>
</dbReference>
<sequence>MTALLIPVAILAIVFYFFSSRVSPIPYFPTNHKDLSLIIKTFKLKNNQVIFDLGAGDGTVLFKAASEAYNKNLDTVFVAIEINILLVAFLMVCRFFHPNKEQIHIIWGDMFKFDYNFGNYIDNSKDAIFYIYISPWFTERVWNLISKLGKPVRVISYFYPISSKKHLDKATGAHDIFTYQLK</sequence>
<keyword evidence="2" id="KW-0808">Transferase</keyword>
<organism evidence="5 6">
    <name type="scientific">Candidatus Roizmanbacteria bacterium CG_4_10_14_0_2_um_filter_36_9</name>
    <dbReference type="NCBI Taxonomy" id="1974823"/>
    <lineage>
        <taxon>Bacteria</taxon>
        <taxon>Candidatus Roizmaniibacteriota</taxon>
    </lineage>
</organism>
<accession>A0A2M7U5Y9</accession>
<dbReference type="PANTHER" id="PTHR13610:SF11">
    <property type="entry name" value="METHYLTRANSFERASE DOMAIN-CONTAINING PROTEIN"/>
    <property type="match status" value="1"/>
</dbReference>
<dbReference type="PANTHER" id="PTHR13610">
    <property type="entry name" value="METHYLTRANSFERASE DOMAIN-CONTAINING PROTEIN"/>
    <property type="match status" value="1"/>
</dbReference>
<feature type="transmembrane region" description="Helical" evidence="4">
    <location>
        <begin position="76"/>
        <end position="96"/>
    </location>
</feature>
<keyword evidence="1" id="KW-0489">Methyltransferase</keyword>
<evidence type="ECO:0000313" key="6">
    <source>
        <dbReference type="Proteomes" id="UP000230027"/>
    </source>
</evidence>
<dbReference type="Proteomes" id="UP000230027">
    <property type="component" value="Unassembled WGS sequence"/>
</dbReference>
<evidence type="ECO:0000313" key="5">
    <source>
        <dbReference type="EMBL" id="PIZ66425.1"/>
    </source>
</evidence>
<protein>
    <recommendedName>
        <fullName evidence="7">DOT1 domain-containing protein</fullName>
    </recommendedName>
</protein>
<keyword evidence="4" id="KW-0472">Membrane</keyword>
<proteinExistence type="predicted"/>